<feature type="transmembrane region" description="Helical" evidence="8">
    <location>
        <begin position="16"/>
        <end position="37"/>
    </location>
</feature>
<dbReference type="HOGENOM" id="CLU_088579_0_0_6"/>
<dbReference type="InterPro" id="IPR019305">
    <property type="entry name" value="Uncharacterised_Smp"/>
</dbReference>
<name>E1SSC2_FERBD</name>
<dbReference type="KEGG" id="fbl:Fbal_2852"/>
<evidence type="ECO:0000256" key="3">
    <source>
        <dbReference type="ARBA" id="ARBA00022475"/>
    </source>
</evidence>
<feature type="region of interest" description="Disordered" evidence="7">
    <location>
        <begin position="210"/>
        <end position="230"/>
    </location>
</feature>
<accession>E1SSC2</accession>
<comment type="similarity">
    <text evidence="2">Belongs to the Smp family.</text>
</comment>
<evidence type="ECO:0000256" key="8">
    <source>
        <dbReference type="SAM" id="Phobius"/>
    </source>
</evidence>
<comment type="subcellular location">
    <subcellularLocation>
        <location evidence="1">Cell membrane</location>
    </subcellularLocation>
</comment>
<evidence type="ECO:0000256" key="2">
    <source>
        <dbReference type="ARBA" id="ARBA00005362"/>
    </source>
</evidence>
<gene>
    <name evidence="9" type="ordered locus">Fbal_2852</name>
</gene>
<evidence type="ECO:0000256" key="1">
    <source>
        <dbReference type="ARBA" id="ARBA00004236"/>
    </source>
</evidence>
<dbReference type="Proteomes" id="UP000006683">
    <property type="component" value="Chromosome"/>
</dbReference>
<sequence length="230" mass="26228">METDWIGMLWRNRMRVWRFVQVGAALVLMAAILQLWLSSERQSQALLARQTDQLADSLVQQAAHAAATALKLDDAEQLNWLINSLVDDPRVVSATVFSHQGQRLAFSQSLFPEAQLPDEETLQAALARFAPLTATVRQEDEVLGYLRIRINRALFFRDNRTLHQQQHDQQQLMLLLAGLVGALLARSLSFKRASYSYRQAQRRNLVKARRRALKRRQKDDSANEPSSPSP</sequence>
<evidence type="ECO:0000313" key="10">
    <source>
        <dbReference type="Proteomes" id="UP000006683"/>
    </source>
</evidence>
<evidence type="ECO:0000256" key="4">
    <source>
        <dbReference type="ARBA" id="ARBA00022692"/>
    </source>
</evidence>
<dbReference type="Pfam" id="PF10144">
    <property type="entry name" value="SMP_2"/>
    <property type="match status" value="1"/>
</dbReference>
<evidence type="ECO:0000256" key="6">
    <source>
        <dbReference type="ARBA" id="ARBA00023136"/>
    </source>
</evidence>
<dbReference type="OrthoDB" id="6271999at2"/>
<evidence type="ECO:0000313" key="9">
    <source>
        <dbReference type="EMBL" id="ADN77054.1"/>
    </source>
</evidence>
<protein>
    <submittedName>
        <fullName evidence="9">Virulence factor, hemolysin regulator</fullName>
    </submittedName>
</protein>
<keyword evidence="6 8" id="KW-0472">Membrane</keyword>
<dbReference type="eggNOG" id="COG3726">
    <property type="taxonomic scope" value="Bacteria"/>
</dbReference>
<reference evidence="9 10" key="1">
    <citation type="journal article" date="2010" name="Stand. Genomic Sci.">
        <title>Complete genome sequence of Ferrimonas balearica type strain (PAT).</title>
        <authorList>
            <person name="Nolan M."/>
            <person name="Sikorski J."/>
            <person name="Davenport K."/>
            <person name="Lucas S."/>
            <person name="Glavina Del Rio T."/>
            <person name="Tice H."/>
            <person name="Cheng J."/>
            <person name="Goodwin L."/>
            <person name="Pitluck S."/>
            <person name="Liolios K."/>
            <person name="Ivanova N."/>
            <person name="Mavromatis K."/>
            <person name="Ovchinnikova G."/>
            <person name="Pati A."/>
            <person name="Chen A."/>
            <person name="Palaniappan K."/>
            <person name="Land M."/>
            <person name="Hauser L."/>
            <person name="Chang Y."/>
            <person name="Jeffries C."/>
            <person name="Tapia R."/>
            <person name="Brettin T."/>
            <person name="Detter J."/>
            <person name="Han C."/>
            <person name="Yasawong M."/>
            <person name="Rohde M."/>
            <person name="Tindall B."/>
            <person name="Goker M."/>
            <person name="Woyke T."/>
            <person name="Bristow J."/>
            <person name="Eisen J."/>
            <person name="Markowitz V."/>
            <person name="Hugenholtz P."/>
            <person name="Kyrpides N."/>
            <person name="Klenk H."/>
            <person name="Lapidus A."/>
        </authorList>
    </citation>
    <scope>NUCLEOTIDE SEQUENCE [LARGE SCALE GENOMIC DNA]</scope>
    <source>
        <strain evidence="10">DSM 9799 / CCM 4581 / KCTC 23876 / PAT</strain>
    </source>
</reference>
<keyword evidence="5 8" id="KW-1133">Transmembrane helix</keyword>
<proteinExistence type="inferred from homology"/>
<keyword evidence="3" id="KW-1003">Cell membrane</keyword>
<dbReference type="EMBL" id="CP002209">
    <property type="protein sequence ID" value="ADN77054.1"/>
    <property type="molecule type" value="Genomic_DNA"/>
</dbReference>
<evidence type="ECO:0000256" key="5">
    <source>
        <dbReference type="ARBA" id="ARBA00022989"/>
    </source>
</evidence>
<organism evidence="9 10">
    <name type="scientific">Ferrimonas balearica (strain DSM 9799 / CCM 4581 / KCTC 23876 / PAT)</name>
    <dbReference type="NCBI Taxonomy" id="550540"/>
    <lineage>
        <taxon>Bacteria</taxon>
        <taxon>Pseudomonadati</taxon>
        <taxon>Pseudomonadota</taxon>
        <taxon>Gammaproteobacteria</taxon>
        <taxon>Alteromonadales</taxon>
        <taxon>Ferrimonadaceae</taxon>
        <taxon>Ferrimonas</taxon>
    </lineage>
</organism>
<dbReference type="GO" id="GO:0005886">
    <property type="term" value="C:plasma membrane"/>
    <property type="evidence" value="ECO:0007669"/>
    <property type="project" value="UniProtKB-SubCell"/>
</dbReference>
<dbReference type="STRING" id="550540.Fbal_2852"/>
<dbReference type="AlphaFoldDB" id="E1SSC2"/>
<keyword evidence="4 8" id="KW-0812">Transmembrane</keyword>
<evidence type="ECO:0000256" key="7">
    <source>
        <dbReference type="SAM" id="MobiDB-lite"/>
    </source>
</evidence>
<keyword evidence="10" id="KW-1185">Reference proteome</keyword>